<protein>
    <submittedName>
        <fullName evidence="2">Uncharacterized protein</fullName>
    </submittedName>
</protein>
<feature type="region of interest" description="Disordered" evidence="1">
    <location>
        <begin position="45"/>
        <end position="71"/>
    </location>
</feature>
<evidence type="ECO:0000313" key="3">
    <source>
        <dbReference type="Proteomes" id="UP000034112"/>
    </source>
</evidence>
<gene>
    <name evidence="2" type="ORF">THAR02_08688</name>
</gene>
<feature type="region of interest" description="Disordered" evidence="1">
    <location>
        <begin position="1"/>
        <end position="27"/>
    </location>
</feature>
<dbReference type="EMBL" id="JOKZ01000346">
    <property type="protein sequence ID" value="KKO99210.1"/>
    <property type="molecule type" value="Genomic_DNA"/>
</dbReference>
<feature type="compositionally biased region" description="Low complexity" evidence="1">
    <location>
        <begin position="47"/>
        <end position="62"/>
    </location>
</feature>
<dbReference type="Proteomes" id="UP000034112">
    <property type="component" value="Unassembled WGS sequence"/>
</dbReference>
<evidence type="ECO:0000256" key="1">
    <source>
        <dbReference type="SAM" id="MobiDB-lite"/>
    </source>
</evidence>
<dbReference type="OMA" id="RFIHDHT"/>
<sequence length="71" mass="7404">MMPGRQDAYSVSMPTNSPPPPQSISSYSRFIHDHTKRQMQAFGAALSPTSSGASGRSSVGTSMTNGTAPAM</sequence>
<comment type="caution">
    <text evidence="2">The sequence shown here is derived from an EMBL/GenBank/DDBJ whole genome shotgun (WGS) entry which is preliminary data.</text>
</comment>
<reference evidence="3" key="1">
    <citation type="journal article" date="2015" name="Genome Announc.">
        <title>Draft whole-genome sequence of the biocontrol agent Trichoderma harzianum T6776.</title>
        <authorList>
            <person name="Baroncelli R."/>
            <person name="Piaggeschi G."/>
            <person name="Fiorini L."/>
            <person name="Bertolini E."/>
            <person name="Zapparata A."/>
            <person name="Pe M.E."/>
            <person name="Sarrocco S."/>
            <person name="Vannacci G."/>
        </authorList>
    </citation>
    <scope>NUCLEOTIDE SEQUENCE [LARGE SCALE GENOMIC DNA]</scope>
    <source>
        <strain evidence="3">T6776</strain>
    </source>
</reference>
<accession>A0A0F9X1V3</accession>
<dbReference type="AlphaFoldDB" id="A0A0F9X1V3"/>
<evidence type="ECO:0000313" key="2">
    <source>
        <dbReference type="EMBL" id="KKO99210.1"/>
    </source>
</evidence>
<organism evidence="2 3">
    <name type="scientific">Trichoderma harzianum</name>
    <name type="common">Hypocrea lixii</name>
    <dbReference type="NCBI Taxonomy" id="5544"/>
    <lineage>
        <taxon>Eukaryota</taxon>
        <taxon>Fungi</taxon>
        <taxon>Dikarya</taxon>
        <taxon>Ascomycota</taxon>
        <taxon>Pezizomycotina</taxon>
        <taxon>Sordariomycetes</taxon>
        <taxon>Hypocreomycetidae</taxon>
        <taxon>Hypocreales</taxon>
        <taxon>Hypocreaceae</taxon>
        <taxon>Trichoderma</taxon>
    </lineage>
</organism>
<proteinExistence type="predicted"/>
<name>A0A0F9X1V3_TRIHA</name>